<dbReference type="RefSeq" id="WP_136368844.1">
    <property type="nucleotide sequence ID" value="NZ_SSOB01000006.1"/>
</dbReference>
<keyword evidence="5" id="KW-0347">Helicase</keyword>
<dbReference type="GO" id="GO:0004386">
    <property type="term" value="F:helicase activity"/>
    <property type="evidence" value="ECO:0007669"/>
    <property type="project" value="UniProtKB-KW"/>
</dbReference>
<evidence type="ECO:0000256" key="1">
    <source>
        <dbReference type="ARBA" id="ARBA00093462"/>
    </source>
</evidence>
<evidence type="ECO:0000313" key="5">
    <source>
        <dbReference type="EMBL" id="THF82583.1"/>
    </source>
</evidence>
<dbReference type="EMBL" id="SSOB01000006">
    <property type="protein sequence ID" value="THF82583.1"/>
    <property type="molecule type" value="Genomic_DNA"/>
</dbReference>
<feature type="region of interest" description="Disordered" evidence="2">
    <location>
        <begin position="447"/>
        <end position="520"/>
    </location>
</feature>
<feature type="domain" description="Replicative helicase loading/DNA remodeling protein DnaB N-terminal winged helix" evidence="4">
    <location>
        <begin position="26"/>
        <end position="180"/>
    </location>
</feature>
<dbReference type="Pfam" id="PF25888">
    <property type="entry name" value="WHD_DnaB"/>
    <property type="match status" value="1"/>
</dbReference>
<evidence type="ECO:0000259" key="3">
    <source>
        <dbReference type="Pfam" id="PF07261"/>
    </source>
</evidence>
<feature type="compositionally biased region" description="Gly residues" evidence="2">
    <location>
        <begin position="464"/>
        <end position="482"/>
    </location>
</feature>
<dbReference type="AlphaFoldDB" id="A0A4S4C5R5"/>
<protein>
    <submittedName>
        <fullName evidence="5">Helicase DnaB</fullName>
    </submittedName>
</protein>
<proteinExistence type="inferred from homology"/>
<dbReference type="InterPro" id="IPR058660">
    <property type="entry name" value="WHD_DnaB"/>
</dbReference>
<feature type="domain" description="DnaB/C C-terminal" evidence="3">
    <location>
        <begin position="378"/>
        <end position="436"/>
    </location>
</feature>
<dbReference type="OrthoDB" id="2082007at2"/>
<reference evidence="5 6" key="1">
    <citation type="submission" date="2019-04" db="EMBL/GenBank/DDBJ databases">
        <title>Cohnella sp. nov. isolated from preserved vegetables.</title>
        <authorList>
            <person name="Lin S.-Y."/>
            <person name="Hung M.-H."/>
            <person name="Young C.-C."/>
        </authorList>
    </citation>
    <scope>NUCLEOTIDE SEQUENCE [LARGE SCALE GENOMIC DNA]</scope>
    <source>
        <strain evidence="5 6">CC-MHH1044</strain>
    </source>
</reference>
<dbReference type="Proteomes" id="UP000310636">
    <property type="component" value="Unassembled WGS sequence"/>
</dbReference>
<gene>
    <name evidence="5" type="ORF">E6C55_05775</name>
</gene>
<keyword evidence="5" id="KW-0378">Hydrolase</keyword>
<keyword evidence="5" id="KW-0547">Nucleotide-binding</keyword>
<keyword evidence="5" id="KW-0067">ATP-binding</keyword>
<comment type="similarity">
    <text evidence="1">Belongs to the DnaB/DnaD family.</text>
</comment>
<name>A0A4S4C5R5_9BACL</name>
<dbReference type="Pfam" id="PF07261">
    <property type="entry name" value="DnaB_2"/>
    <property type="match status" value="1"/>
</dbReference>
<feature type="compositionally biased region" description="Basic and acidic residues" evidence="2">
    <location>
        <begin position="501"/>
        <end position="512"/>
    </location>
</feature>
<accession>A0A4S4C5R5</accession>
<organism evidence="5 6">
    <name type="scientific">Cohnella fermenti</name>
    <dbReference type="NCBI Taxonomy" id="2565925"/>
    <lineage>
        <taxon>Bacteria</taxon>
        <taxon>Bacillati</taxon>
        <taxon>Bacillota</taxon>
        <taxon>Bacilli</taxon>
        <taxon>Bacillales</taxon>
        <taxon>Paenibacillaceae</taxon>
        <taxon>Cohnella</taxon>
    </lineage>
</organism>
<comment type="caution">
    <text evidence="5">The sequence shown here is derived from an EMBL/GenBank/DDBJ whole genome shotgun (WGS) entry which is preliminary data.</text>
</comment>
<keyword evidence="6" id="KW-1185">Reference proteome</keyword>
<evidence type="ECO:0000259" key="4">
    <source>
        <dbReference type="Pfam" id="PF25888"/>
    </source>
</evidence>
<evidence type="ECO:0000256" key="2">
    <source>
        <dbReference type="SAM" id="MobiDB-lite"/>
    </source>
</evidence>
<sequence>MRVSNRLEFTENHRYVAYRDFALSGLDRTLLSHLYQPMVGAFAVGLYTLLYHLLEEERLGYTVPEPQRRLFLGLDLDPNDAGRKQLIEGSSKLEAVGLLQVYRQYDPANEETLYEYVLLRPLPAAEFFTNLHLSLLLRDKIGKPALLELKSRFAPERPVGLARFMNREEATVPFYELFRLSAGPVDPELEAALSESASAVEAVASPRIRKPEKIRHSDMLLRFPRGSANRAFVERLPLQDEAMEQINYLAYKFDLEVPEICRLLDEDGSFEADGTLRWDALQARANLIYRQTRKRGEERERYMARLNSPGGAGAASAGASEAEEAGGELTAGAAMLDVPARFPAKVSKEQYNRLLRTEPYTRMQERYFPGAVPASFSNIFEKISINYGLPDPVVNVLFHYLMGMEDTQRLTNNFIDSIASNMLAKGIDTYEKAVAYVRSQEKLNETLERRRRGQEDEPAAGKPSGYGAGGRGRRGGAGGIGGSRKPAMPVVGDGPAEEVSAEDREKMRELARKLQGKNPQ</sequence>
<evidence type="ECO:0000313" key="6">
    <source>
        <dbReference type="Proteomes" id="UP000310636"/>
    </source>
</evidence>
<dbReference type="InterPro" id="IPR006343">
    <property type="entry name" value="DnaB/C_C"/>
</dbReference>